<dbReference type="InterPro" id="IPR010281">
    <property type="entry name" value="DUF885"/>
</dbReference>
<sequence length="570" mass="65802">MKKQYLIIIPFFLLFLRASAGTGEPVKELIQQVSADVEDLNKVYIFRYSPEYFGRLRNYYGQTLDKLKALPFASLTTGEQVDYILLKRKVAQELRQIDENEVLYKSLQPVIPFAPAIMTMQVNRRRGDNPDVPRIVAALATVQQQIGNARIALQQKNTLTPTAARRAADIVNDLRSGLKNVYTFYYGYEPAFTKQVKQPYQQTDSVLEQYARFLEKELADKSDKMLDASGIKGTPIGREALIAQLQYEMIPYSPEELVEMANKEFAWCDAEMLKASAALGFGKDWKKALEKVKENHVAPGKQPELIHRLADEAIRFVEDSNLVTVPPLAKEVWRMFMLTKEQQRFAPFFLGGESILVAYPTEDMDEATKAMSLRSNNYAFAHATVFHELIPGHNLQGFMNKRNKPYRRMFSTPFSVEGWALYWEMLLWNKNFHSTPEEKVGALFWRMHRCARIIFSLNYHLGKWTPQQCIDFLVDRVGHERFSATSEVRRSFEGDYGPLYQIAYMMGGLQLRALHHELIDSGKMTELQLHDAFLQENAIPIEMFRAIITRQALTPDFKTQWRFADQLLQQ</sequence>
<dbReference type="Proteomes" id="UP000253410">
    <property type="component" value="Unassembled WGS sequence"/>
</dbReference>
<dbReference type="RefSeq" id="WP_113617558.1">
    <property type="nucleotide sequence ID" value="NZ_QFFJ01000002.1"/>
</dbReference>
<reference evidence="2 3" key="1">
    <citation type="submission" date="2018-05" db="EMBL/GenBank/DDBJ databases">
        <title>Chitinophaga sp. K3CV102501T nov., isolated from isolated from a monsoon evergreen broad-leaved forest soil.</title>
        <authorList>
            <person name="Lv Y."/>
        </authorList>
    </citation>
    <scope>NUCLEOTIDE SEQUENCE [LARGE SCALE GENOMIC DNA]</scope>
    <source>
        <strain evidence="2 3">GDMCC 1.1325</strain>
    </source>
</reference>
<dbReference type="EMBL" id="QFFJ01000002">
    <property type="protein sequence ID" value="RBL88816.1"/>
    <property type="molecule type" value="Genomic_DNA"/>
</dbReference>
<dbReference type="Pfam" id="PF05960">
    <property type="entry name" value="DUF885"/>
    <property type="match status" value="1"/>
</dbReference>
<keyword evidence="3" id="KW-1185">Reference proteome</keyword>
<accession>A0A365XR32</accession>
<evidence type="ECO:0000313" key="3">
    <source>
        <dbReference type="Proteomes" id="UP000253410"/>
    </source>
</evidence>
<dbReference type="PANTHER" id="PTHR33361">
    <property type="entry name" value="GLR0591 PROTEIN"/>
    <property type="match status" value="1"/>
</dbReference>
<evidence type="ECO:0000256" key="1">
    <source>
        <dbReference type="SAM" id="SignalP"/>
    </source>
</evidence>
<dbReference type="PANTHER" id="PTHR33361:SF2">
    <property type="entry name" value="DUF885 DOMAIN-CONTAINING PROTEIN"/>
    <property type="match status" value="1"/>
</dbReference>
<protein>
    <submittedName>
        <fullName evidence="2">DUF885 domain-containing protein</fullName>
    </submittedName>
</protein>
<organism evidence="2 3">
    <name type="scientific">Chitinophaga flava</name>
    <dbReference type="NCBI Taxonomy" id="2259036"/>
    <lineage>
        <taxon>Bacteria</taxon>
        <taxon>Pseudomonadati</taxon>
        <taxon>Bacteroidota</taxon>
        <taxon>Chitinophagia</taxon>
        <taxon>Chitinophagales</taxon>
        <taxon>Chitinophagaceae</taxon>
        <taxon>Chitinophaga</taxon>
    </lineage>
</organism>
<gene>
    <name evidence="2" type="ORF">DF182_19860</name>
</gene>
<name>A0A365XR32_9BACT</name>
<keyword evidence="1" id="KW-0732">Signal</keyword>
<comment type="caution">
    <text evidence="2">The sequence shown here is derived from an EMBL/GenBank/DDBJ whole genome shotgun (WGS) entry which is preliminary data.</text>
</comment>
<proteinExistence type="predicted"/>
<feature type="signal peptide" evidence="1">
    <location>
        <begin position="1"/>
        <end position="20"/>
    </location>
</feature>
<dbReference type="OrthoDB" id="9760040at2"/>
<evidence type="ECO:0000313" key="2">
    <source>
        <dbReference type="EMBL" id="RBL88816.1"/>
    </source>
</evidence>
<dbReference type="AlphaFoldDB" id="A0A365XR32"/>
<feature type="chain" id="PRO_5016876104" evidence="1">
    <location>
        <begin position="21"/>
        <end position="570"/>
    </location>
</feature>